<accession>A0A3L9XWU9</accession>
<dbReference type="EMBL" id="RCNT01000009">
    <property type="protein sequence ID" value="RMA40989.1"/>
    <property type="molecule type" value="Genomic_DNA"/>
</dbReference>
<protein>
    <submittedName>
        <fullName evidence="1">Uncharacterized protein</fullName>
    </submittedName>
</protein>
<organism evidence="1 2">
    <name type="scientific">Rhodophyticola porphyridii</name>
    <dbReference type="NCBI Taxonomy" id="1852017"/>
    <lineage>
        <taxon>Bacteria</taxon>
        <taxon>Pseudomonadati</taxon>
        <taxon>Pseudomonadota</taxon>
        <taxon>Alphaproteobacteria</taxon>
        <taxon>Rhodobacterales</taxon>
        <taxon>Roseobacteraceae</taxon>
        <taxon>Rhodophyticola</taxon>
    </lineage>
</organism>
<dbReference type="AlphaFoldDB" id="A0A3L9XWU9"/>
<proteinExistence type="predicted"/>
<evidence type="ECO:0000313" key="1">
    <source>
        <dbReference type="EMBL" id="RMA40989.1"/>
    </source>
</evidence>
<gene>
    <name evidence="1" type="ORF">D9R08_15945</name>
</gene>
<comment type="caution">
    <text evidence="1">The sequence shown here is derived from an EMBL/GenBank/DDBJ whole genome shotgun (WGS) entry which is preliminary data.</text>
</comment>
<dbReference type="RefSeq" id="WP_121899070.1">
    <property type="nucleotide sequence ID" value="NZ_RCNT01000009.1"/>
</dbReference>
<sequence length="272" mass="28907">MNAVSLLCDIIGQAGKVAAQAYRDDARYGALLDAGLLQGDGLVQSVLCESCDVPHDAEIVFEGGSYGYFCPDLGLVSVERADLVAVRPDLAALVEHLHAAFECQPGGISQLGPQTWRVGLVDTPGGRAVVYFHTCLQTDDDLVSLGNALRAEIRRDYVLVVSAAGQLPYRDASICNLAEMVQVDLGAARLRKIVSVAEAVGAPPRPTGGRPSVYRERLHSLLADRVAQGVAEDGRNAEADAVLAAYVARFPHDPAPSRVTVQRSVSKFRTGS</sequence>
<reference evidence="1 2" key="1">
    <citation type="submission" date="2018-10" db="EMBL/GenBank/DDBJ databases">
        <authorList>
            <person name="Jung H.S."/>
            <person name="Jeon C.O."/>
        </authorList>
    </citation>
    <scope>NUCLEOTIDE SEQUENCE [LARGE SCALE GENOMIC DNA]</scope>
    <source>
        <strain evidence="1 2">MA-7-27</strain>
    </source>
</reference>
<keyword evidence="2" id="KW-1185">Reference proteome</keyword>
<dbReference type="OrthoDB" id="7841282at2"/>
<name>A0A3L9XWU9_9RHOB</name>
<dbReference type="Proteomes" id="UP000281343">
    <property type="component" value="Unassembled WGS sequence"/>
</dbReference>
<evidence type="ECO:0000313" key="2">
    <source>
        <dbReference type="Proteomes" id="UP000281343"/>
    </source>
</evidence>